<keyword evidence="7" id="KW-0418">Kinase</keyword>
<dbReference type="Gene3D" id="4.10.1170.10">
    <property type="entry name" value="MAP kinase activated protein kinase 2"/>
    <property type="match status" value="1"/>
</dbReference>
<dbReference type="InterPro" id="IPR011009">
    <property type="entry name" value="Kinase-like_dom_sf"/>
</dbReference>
<dbReference type="FunFam" id="3.30.200.20:FF:000156">
    <property type="entry name" value="MAP kinase-activated protein kinase 3"/>
    <property type="match status" value="1"/>
</dbReference>
<comment type="catalytic activity">
    <reaction evidence="10">
        <text>L-seryl-[protein] + ATP = O-phospho-L-seryl-[protein] + ADP + H(+)</text>
        <dbReference type="Rhea" id="RHEA:17989"/>
        <dbReference type="Rhea" id="RHEA-COMP:9863"/>
        <dbReference type="Rhea" id="RHEA-COMP:11604"/>
        <dbReference type="ChEBI" id="CHEBI:15378"/>
        <dbReference type="ChEBI" id="CHEBI:29999"/>
        <dbReference type="ChEBI" id="CHEBI:30616"/>
        <dbReference type="ChEBI" id="CHEBI:83421"/>
        <dbReference type="ChEBI" id="CHEBI:456216"/>
        <dbReference type="EC" id="2.7.11.1"/>
    </reaction>
</comment>
<dbReference type="InterPro" id="IPR027442">
    <property type="entry name" value="MAPKAPK_C"/>
</dbReference>
<feature type="domain" description="Protein kinase" evidence="14">
    <location>
        <begin position="115"/>
        <end position="376"/>
    </location>
</feature>
<comment type="similarity">
    <text evidence="1">Belongs to the protein kinase superfamily. CAMK Ser/Thr protein kinase family.</text>
</comment>
<dbReference type="Proteomes" id="UP000310200">
    <property type="component" value="Unassembled WGS sequence"/>
</dbReference>
<keyword evidence="6 11" id="KW-0547">Nucleotide-binding</keyword>
<keyword evidence="8 11" id="KW-0067">ATP-binding</keyword>
<comment type="catalytic activity">
    <reaction evidence="9">
        <text>L-threonyl-[protein] + ATP = O-phospho-L-threonyl-[protein] + ADP + H(+)</text>
        <dbReference type="Rhea" id="RHEA:46608"/>
        <dbReference type="Rhea" id="RHEA-COMP:11060"/>
        <dbReference type="Rhea" id="RHEA-COMP:11605"/>
        <dbReference type="ChEBI" id="CHEBI:15378"/>
        <dbReference type="ChEBI" id="CHEBI:30013"/>
        <dbReference type="ChEBI" id="CHEBI:30616"/>
        <dbReference type="ChEBI" id="CHEBI:61977"/>
        <dbReference type="ChEBI" id="CHEBI:456216"/>
        <dbReference type="EC" id="2.7.11.1"/>
    </reaction>
</comment>
<dbReference type="Gene3D" id="3.30.200.20">
    <property type="entry name" value="Phosphorylase Kinase, domain 1"/>
    <property type="match status" value="1"/>
</dbReference>
<dbReference type="InterPro" id="IPR000719">
    <property type="entry name" value="Prot_kinase_dom"/>
</dbReference>
<dbReference type="PROSITE" id="PS00107">
    <property type="entry name" value="PROTEIN_KINASE_ATP"/>
    <property type="match status" value="1"/>
</dbReference>
<dbReference type="InterPro" id="IPR017441">
    <property type="entry name" value="Protein_kinase_ATP_BS"/>
</dbReference>
<keyword evidence="4" id="KW-0597">Phosphoprotein</keyword>
<evidence type="ECO:0000256" key="6">
    <source>
        <dbReference type="ARBA" id="ARBA00022741"/>
    </source>
</evidence>
<gene>
    <name evidence="15" type="ORF">DBV15_08339</name>
</gene>
<protein>
    <recommendedName>
        <fullName evidence="2">non-specific serine/threonine protein kinase</fullName>
        <ecNumber evidence="2">2.7.11.1</ecNumber>
    </recommendedName>
</protein>
<accession>A0A4S2JR52</accession>
<evidence type="ECO:0000256" key="9">
    <source>
        <dbReference type="ARBA" id="ARBA00047899"/>
    </source>
</evidence>
<dbReference type="CDD" id="cd14089">
    <property type="entry name" value="STKc_MAPKAPK"/>
    <property type="match status" value="1"/>
</dbReference>
<name>A0A4S2JR52_9HYME</name>
<evidence type="ECO:0000256" key="2">
    <source>
        <dbReference type="ARBA" id="ARBA00012513"/>
    </source>
</evidence>
<evidence type="ECO:0000256" key="12">
    <source>
        <dbReference type="RuleBase" id="RU000304"/>
    </source>
</evidence>
<evidence type="ECO:0000256" key="3">
    <source>
        <dbReference type="ARBA" id="ARBA00022527"/>
    </source>
</evidence>
<evidence type="ECO:0000256" key="1">
    <source>
        <dbReference type="ARBA" id="ARBA00006692"/>
    </source>
</evidence>
<evidence type="ECO:0000256" key="4">
    <source>
        <dbReference type="ARBA" id="ARBA00022553"/>
    </source>
</evidence>
<dbReference type="SUPFAM" id="SSF56112">
    <property type="entry name" value="Protein kinase-like (PK-like)"/>
    <property type="match status" value="1"/>
</dbReference>
<evidence type="ECO:0000259" key="14">
    <source>
        <dbReference type="PROSITE" id="PS50011"/>
    </source>
</evidence>
<dbReference type="InterPro" id="IPR008271">
    <property type="entry name" value="Ser/Thr_kinase_AS"/>
</dbReference>
<evidence type="ECO:0000256" key="13">
    <source>
        <dbReference type="SAM" id="MobiDB-lite"/>
    </source>
</evidence>
<dbReference type="AlphaFoldDB" id="A0A4S2JR52"/>
<dbReference type="EMBL" id="QBLH01003497">
    <property type="protein sequence ID" value="TGZ37966.1"/>
    <property type="molecule type" value="Genomic_DNA"/>
</dbReference>
<feature type="region of interest" description="Disordered" evidence="13">
    <location>
        <begin position="429"/>
        <end position="459"/>
    </location>
</feature>
<feature type="region of interest" description="Disordered" evidence="13">
    <location>
        <begin position="1"/>
        <end position="27"/>
    </location>
</feature>
<dbReference type="Gene3D" id="1.10.510.10">
    <property type="entry name" value="Transferase(Phosphotransferase) domain 1"/>
    <property type="match status" value="1"/>
</dbReference>
<evidence type="ECO:0000256" key="7">
    <source>
        <dbReference type="ARBA" id="ARBA00022777"/>
    </source>
</evidence>
<evidence type="ECO:0000256" key="8">
    <source>
        <dbReference type="ARBA" id="ARBA00022840"/>
    </source>
</evidence>
<evidence type="ECO:0000256" key="10">
    <source>
        <dbReference type="ARBA" id="ARBA00048679"/>
    </source>
</evidence>
<dbReference type="GO" id="GO:0004674">
    <property type="term" value="F:protein serine/threonine kinase activity"/>
    <property type="evidence" value="ECO:0007669"/>
    <property type="project" value="UniProtKB-KW"/>
</dbReference>
<comment type="caution">
    <text evidence="15">The sequence shown here is derived from an EMBL/GenBank/DDBJ whole genome shotgun (WGS) entry which is preliminary data.</text>
</comment>
<dbReference type="Pfam" id="PF00069">
    <property type="entry name" value="Pkinase"/>
    <property type="match status" value="1"/>
</dbReference>
<reference evidence="15 16" key="1">
    <citation type="journal article" date="2019" name="Philos. Trans. R. Soc. Lond., B, Biol. Sci.">
        <title>Ant behaviour and brain gene expression of defending hosts depend on the ecological success of the intruding social parasite.</title>
        <authorList>
            <person name="Kaur R."/>
            <person name="Stoldt M."/>
            <person name="Jongepier E."/>
            <person name="Feldmeyer B."/>
            <person name="Menzel F."/>
            <person name="Bornberg-Bauer E."/>
            <person name="Foitzik S."/>
        </authorList>
    </citation>
    <scope>NUCLEOTIDE SEQUENCE [LARGE SCALE GENOMIC DNA]</scope>
    <source>
        <tissue evidence="15">Whole body</tissue>
    </source>
</reference>
<sequence length="459" mass="52712">MLLSPRRDRDGILAVRKSRAASMPKSATKWRFWRKSKRAVLEENDQKESKRKRSAPPPVVVTQVIRQDYDHQLLEPKIPEKKVPEAEDAIRRKTMEHPLNSRLSPKVTPITNDYEISNHVLGLGINGKVVQCYDRNTRQKYALKVLHDCAKARREVELHWRASNCRHIVQVKDVYENSYSGNKCLLVVMECMEGGELFQRIQDRQDGAFTEREAAQVMYEICVAVKHLHDMNITHRDLKPENLLYSKPDITGILKLTDFGFAKETHLKDTLQTPCYTPYYVAPEVLGPEKYDKSCDIWSLGVIMYILLCGFPPFYSNHGLAISPGMKKRIRLGQYDFPSPEWSNVSQEAKNLIKGMLCIDPAERLQIDAVMRNNWIAKYMEVPATPLHTGRVLREGEEMWPEVQEEMTRSLATMRVDYDTACLKQLDHTNNPLLNKRRRAKQSANNATVPTPASPTPAS</sequence>
<feature type="compositionally biased region" description="Basic and acidic residues" evidence="13">
    <location>
        <begin position="1"/>
        <end position="11"/>
    </location>
</feature>
<dbReference type="PROSITE" id="PS50011">
    <property type="entry name" value="PROTEIN_KINASE_DOM"/>
    <property type="match status" value="1"/>
</dbReference>
<keyword evidence="5" id="KW-0808">Transferase</keyword>
<proteinExistence type="inferred from homology"/>
<dbReference type="SMART" id="SM00220">
    <property type="entry name" value="S_TKc"/>
    <property type="match status" value="1"/>
</dbReference>
<dbReference type="PROSITE" id="PS00108">
    <property type="entry name" value="PROTEIN_KINASE_ST"/>
    <property type="match status" value="1"/>
</dbReference>
<evidence type="ECO:0000256" key="5">
    <source>
        <dbReference type="ARBA" id="ARBA00022679"/>
    </source>
</evidence>
<dbReference type="FunFam" id="4.10.1170.10:FF:000001">
    <property type="entry name" value="MAP kinase-activated protein kinase 3"/>
    <property type="match status" value="1"/>
</dbReference>
<feature type="binding site" evidence="11">
    <location>
        <position position="144"/>
    </location>
    <ligand>
        <name>ATP</name>
        <dbReference type="ChEBI" id="CHEBI:30616"/>
    </ligand>
</feature>
<keyword evidence="16" id="KW-1185">Reference proteome</keyword>
<dbReference type="EC" id="2.7.11.1" evidence="2"/>
<evidence type="ECO:0000313" key="16">
    <source>
        <dbReference type="Proteomes" id="UP000310200"/>
    </source>
</evidence>
<dbReference type="GO" id="GO:0005524">
    <property type="term" value="F:ATP binding"/>
    <property type="evidence" value="ECO:0007669"/>
    <property type="project" value="UniProtKB-UniRule"/>
</dbReference>
<dbReference type="STRING" id="300112.A0A4S2JR52"/>
<dbReference type="PANTHER" id="PTHR24347">
    <property type="entry name" value="SERINE/THREONINE-PROTEIN KINASE"/>
    <property type="match status" value="1"/>
</dbReference>
<evidence type="ECO:0000256" key="11">
    <source>
        <dbReference type="PROSITE-ProRule" id="PRU10141"/>
    </source>
</evidence>
<keyword evidence="3 12" id="KW-0723">Serine/threonine-protein kinase</keyword>
<dbReference type="GO" id="GO:0008361">
    <property type="term" value="P:regulation of cell size"/>
    <property type="evidence" value="ECO:0007669"/>
    <property type="project" value="UniProtKB-ARBA"/>
</dbReference>
<organism evidence="15 16">
    <name type="scientific">Temnothorax longispinosus</name>
    <dbReference type="NCBI Taxonomy" id="300112"/>
    <lineage>
        <taxon>Eukaryota</taxon>
        <taxon>Metazoa</taxon>
        <taxon>Ecdysozoa</taxon>
        <taxon>Arthropoda</taxon>
        <taxon>Hexapoda</taxon>
        <taxon>Insecta</taxon>
        <taxon>Pterygota</taxon>
        <taxon>Neoptera</taxon>
        <taxon>Endopterygota</taxon>
        <taxon>Hymenoptera</taxon>
        <taxon>Apocrita</taxon>
        <taxon>Aculeata</taxon>
        <taxon>Formicoidea</taxon>
        <taxon>Formicidae</taxon>
        <taxon>Myrmicinae</taxon>
        <taxon>Temnothorax</taxon>
    </lineage>
</organism>
<dbReference type="FunFam" id="1.10.510.10:FF:000094">
    <property type="entry name" value="MAP kinase-activated protein kinase 2"/>
    <property type="match status" value="1"/>
</dbReference>
<evidence type="ECO:0000313" key="15">
    <source>
        <dbReference type="EMBL" id="TGZ37966.1"/>
    </source>
</evidence>